<comment type="caution">
    <text evidence="1">The sequence shown here is derived from an EMBL/GenBank/DDBJ whole genome shotgun (WGS) entry which is preliminary data.</text>
</comment>
<dbReference type="EMBL" id="VSSQ01002408">
    <property type="protein sequence ID" value="MPM15228.1"/>
    <property type="molecule type" value="Genomic_DNA"/>
</dbReference>
<reference evidence="1" key="1">
    <citation type="submission" date="2019-08" db="EMBL/GenBank/DDBJ databases">
        <authorList>
            <person name="Kucharzyk K."/>
            <person name="Murdoch R.W."/>
            <person name="Higgins S."/>
            <person name="Loffler F."/>
        </authorList>
    </citation>
    <scope>NUCLEOTIDE SEQUENCE</scope>
</reference>
<proteinExistence type="predicted"/>
<dbReference type="AlphaFoldDB" id="A0A644XHH6"/>
<organism evidence="1">
    <name type="scientific">bioreactor metagenome</name>
    <dbReference type="NCBI Taxonomy" id="1076179"/>
    <lineage>
        <taxon>unclassified sequences</taxon>
        <taxon>metagenomes</taxon>
        <taxon>ecological metagenomes</taxon>
    </lineage>
</organism>
<sequence>MAYHQPPFVGDAGEAVVGEVGVSRASFPCLGVAAQ</sequence>
<accession>A0A644XHH6</accession>
<protein>
    <submittedName>
        <fullName evidence="1">Uncharacterized protein</fullName>
    </submittedName>
</protein>
<evidence type="ECO:0000313" key="1">
    <source>
        <dbReference type="EMBL" id="MPM15228.1"/>
    </source>
</evidence>
<gene>
    <name evidence="1" type="ORF">SDC9_61595</name>
</gene>
<name>A0A644XHH6_9ZZZZ</name>